<dbReference type="InterPro" id="IPR036388">
    <property type="entry name" value="WH-like_DNA-bd_sf"/>
</dbReference>
<evidence type="ECO:0000259" key="4">
    <source>
        <dbReference type="PROSITE" id="PS50995"/>
    </source>
</evidence>
<keyword evidence="2" id="KW-0238">DNA-binding</keyword>
<dbReference type="SUPFAM" id="SSF46785">
    <property type="entry name" value="Winged helix' DNA-binding domain"/>
    <property type="match status" value="1"/>
</dbReference>
<dbReference type="InterPro" id="IPR000835">
    <property type="entry name" value="HTH_MarR-typ"/>
</dbReference>
<comment type="caution">
    <text evidence="5">The sequence shown here is derived from an EMBL/GenBank/DDBJ whole genome shotgun (WGS) entry which is preliminary data.</text>
</comment>
<dbReference type="InterPro" id="IPR036390">
    <property type="entry name" value="WH_DNA-bd_sf"/>
</dbReference>
<dbReference type="PRINTS" id="PR00598">
    <property type="entry name" value="HTHMARR"/>
</dbReference>
<accession>A0ABV7TIA9</accession>
<keyword evidence="6" id="KW-1185">Reference proteome</keyword>
<sequence length="161" mass="18251">MDQHADKAGTKDLTGIFDTIEYPEAYRITYLANAIVFPAYGAIKRDFGLVRAEYILLVCLSHFDELTAQEVARIARRPRNTISRAVHRMLAEGYLLRSPDPEDGRQARLRITPEGRAMHRRIVGYLTRRQDEVLAGLTAEERSTLARIMKKAALHAATLDE</sequence>
<protein>
    <submittedName>
        <fullName evidence="5">MarR family winged helix-turn-helix transcriptional regulator</fullName>
    </submittedName>
</protein>
<evidence type="ECO:0000313" key="5">
    <source>
        <dbReference type="EMBL" id="MFC3614158.1"/>
    </source>
</evidence>
<dbReference type="InterPro" id="IPR023187">
    <property type="entry name" value="Tscrpt_reg_MarR-type_CS"/>
</dbReference>
<dbReference type="Pfam" id="PF12802">
    <property type="entry name" value="MarR_2"/>
    <property type="match status" value="1"/>
</dbReference>
<evidence type="ECO:0000256" key="3">
    <source>
        <dbReference type="ARBA" id="ARBA00023163"/>
    </source>
</evidence>
<dbReference type="PROSITE" id="PS01117">
    <property type="entry name" value="HTH_MARR_1"/>
    <property type="match status" value="1"/>
</dbReference>
<dbReference type="PANTHER" id="PTHR33164:SF57">
    <property type="entry name" value="MARR-FAMILY TRANSCRIPTIONAL REGULATOR"/>
    <property type="match status" value="1"/>
</dbReference>
<dbReference type="RefSeq" id="WP_386735346.1">
    <property type="nucleotide sequence ID" value="NZ_JBHRXI010000010.1"/>
</dbReference>
<dbReference type="PANTHER" id="PTHR33164">
    <property type="entry name" value="TRANSCRIPTIONAL REGULATOR, MARR FAMILY"/>
    <property type="match status" value="1"/>
</dbReference>
<dbReference type="SMART" id="SM00347">
    <property type="entry name" value="HTH_MARR"/>
    <property type="match status" value="1"/>
</dbReference>
<dbReference type="InterPro" id="IPR039422">
    <property type="entry name" value="MarR/SlyA-like"/>
</dbReference>
<evidence type="ECO:0000313" key="6">
    <source>
        <dbReference type="Proteomes" id="UP001595629"/>
    </source>
</evidence>
<proteinExistence type="predicted"/>
<evidence type="ECO:0000256" key="1">
    <source>
        <dbReference type="ARBA" id="ARBA00023015"/>
    </source>
</evidence>
<dbReference type="Gene3D" id="1.10.10.10">
    <property type="entry name" value="Winged helix-like DNA-binding domain superfamily/Winged helix DNA-binding domain"/>
    <property type="match status" value="1"/>
</dbReference>
<keyword evidence="3" id="KW-0804">Transcription</keyword>
<dbReference type="PROSITE" id="PS50995">
    <property type="entry name" value="HTH_MARR_2"/>
    <property type="match status" value="1"/>
</dbReference>
<feature type="domain" description="HTH marR-type" evidence="4">
    <location>
        <begin position="22"/>
        <end position="154"/>
    </location>
</feature>
<gene>
    <name evidence="5" type="ORF">ACFORG_10345</name>
</gene>
<dbReference type="EMBL" id="JBHRXI010000010">
    <property type="protein sequence ID" value="MFC3614158.1"/>
    <property type="molecule type" value="Genomic_DNA"/>
</dbReference>
<keyword evidence="1" id="KW-0805">Transcription regulation</keyword>
<name>A0ABV7TIA9_9RHOB</name>
<evidence type="ECO:0000256" key="2">
    <source>
        <dbReference type="ARBA" id="ARBA00023125"/>
    </source>
</evidence>
<dbReference type="Proteomes" id="UP001595629">
    <property type="component" value="Unassembled WGS sequence"/>
</dbReference>
<reference evidence="6" key="1">
    <citation type="journal article" date="2019" name="Int. J. Syst. Evol. Microbiol.">
        <title>The Global Catalogue of Microorganisms (GCM) 10K type strain sequencing project: providing services to taxonomists for standard genome sequencing and annotation.</title>
        <authorList>
            <consortium name="The Broad Institute Genomics Platform"/>
            <consortium name="The Broad Institute Genome Sequencing Center for Infectious Disease"/>
            <person name="Wu L."/>
            <person name="Ma J."/>
        </authorList>
    </citation>
    <scope>NUCLEOTIDE SEQUENCE [LARGE SCALE GENOMIC DNA]</scope>
    <source>
        <strain evidence="6">KCTC 42911</strain>
    </source>
</reference>
<organism evidence="5 6">
    <name type="scientific">Lutimaribacter marinistellae</name>
    <dbReference type="NCBI Taxonomy" id="1820329"/>
    <lineage>
        <taxon>Bacteria</taxon>
        <taxon>Pseudomonadati</taxon>
        <taxon>Pseudomonadota</taxon>
        <taxon>Alphaproteobacteria</taxon>
        <taxon>Rhodobacterales</taxon>
        <taxon>Roseobacteraceae</taxon>
        <taxon>Lutimaribacter</taxon>
    </lineage>
</organism>